<dbReference type="PRINTS" id="PR00080">
    <property type="entry name" value="SDRFAMILY"/>
</dbReference>
<dbReference type="Gene3D" id="3.40.50.720">
    <property type="entry name" value="NAD(P)-binding Rossmann-like Domain"/>
    <property type="match status" value="1"/>
</dbReference>
<dbReference type="Pfam" id="PF00106">
    <property type="entry name" value="adh_short"/>
    <property type="match status" value="1"/>
</dbReference>
<comment type="similarity">
    <text evidence="1 2">Belongs to the short-chain dehydrogenases/reductases (SDR) family.</text>
</comment>
<dbReference type="RefSeq" id="WP_168035037.1">
    <property type="nucleotide sequence ID" value="NZ_JAAVNE010000077.1"/>
</dbReference>
<dbReference type="EMBL" id="JAAVNE010000077">
    <property type="protein sequence ID" value="NKC34326.1"/>
    <property type="molecule type" value="Genomic_DNA"/>
</dbReference>
<dbReference type="PRINTS" id="PR00081">
    <property type="entry name" value="GDHRDH"/>
</dbReference>
<protein>
    <submittedName>
        <fullName evidence="3">SDR family oxidoreductase</fullName>
    </submittedName>
</protein>
<dbReference type="InterPro" id="IPR002347">
    <property type="entry name" value="SDR_fam"/>
</dbReference>
<evidence type="ECO:0000313" key="3">
    <source>
        <dbReference type="EMBL" id="NKC34326.1"/>
    </source>
</evidence>
<reference evidence="3 4" key="1">
    <citation type="submission" date="2020-03" db="EMBL/GenBank/DDBJ databases">
        <title>Roseomonas selenitidurans sp. nov. isolated from urban soil.</title>
        <authorList>
            <person name="Liu H."/>
        </authorList>
    </citation>
    <scope>NUCLEOTIDE SEQUENCE [LARGE SCALE GENOMIC DNA]</scope>
    <source>
        <strain evidence="3 4">BU-1</strain>
    </source>
</reference>
<dbReference type="PANTHER" id="PTHR42879">
    <property type="entry name" value="3-OXOACYL-(ACYL-CARRIER-PROTEIN) REDUCTASE"/>
    <property type="match status" value="1"/>
</dbReference>
<dbReference type="SUPFAM" id="SSF51735">
    <property type="entry name" value="NAD(P)-binding Rossmann-fold domains"/>
    <property type="match status" value="1"/>
</dbReference>
<dbReference type="InterPro" id="IPR036291">
    <property type="entry name" value="NAD(P)-bd_dom_sf"/>
</dbReference>
<dbReference type="InterPro" id="IPR050259">
    <property type="entry name" value="SDR"/>
</dbReference>
<sequence length="264" mass="27299">MDIDLSRRTAIVTGSTAGIGFAAAVELARLGARVVVNGRDAQATAAALDRLRRLVPGAEGLAVAADLGTAAGAAALVEAVPKADILVNNVGIYEPKPALEIPDEDWMRLFEVNVMSGVRLSRAYMPGMMARRWGRVVFVSSESALQIPVEMVHYGLTKTAQLALSRGLAETAAGTGVTVNAVLPGPTRTEGVRGFLAKMAADQGVTEAEVEAAFIRENRPSSLIGRFATPEEVAAMIAYVCSPAASATSGAALRVDGGVVRAAA</sequence>
<dbReference type="Proteomes" id="UP000787635">
    <property type="component" value="Unassembled WGS sequence"/>
</dbReference>
<accession>A0ABX1EBX0</accession>
<comment type="caution">
    <text evidence="3">The sequence shown here is derived from an EMBL/GenBank/DDBJ whole genome shotgun (WGS) entry which is preliminary data.</text>
</comment>
<keyword evidence="4" id="KW-1185">Reference proteome</keyword>
<name>A0ABX1EBX0_9PROT</name>
<gene>
    <name evidence="3" type="ORF">HEQ75_25965</name>
</gene>
<proteinExistence type="inferred from homology"/>
<evidence type="ECO:0000313" key="4">
    <source>
        <dbReference type="Proteomes" id="UP000787635"/>
    </source>
</evidence>
<evidence type="ECO:0000256" key="2">
    <source>
        <dbReference type="RuleBase" id="RU000363"/>
    </source>
</evidence>
<evidence type="ECO:0000256" key="1">
    <source>
        <dbReference type="ARBA" id="ARBA00006484"/>
    </source>
</evidence>
<organism evidence="3 4">
    <name type="scientific">Falsiroseomonas selenitidurans</name>
    <dbReference type="NCBI Taxonomy" id="2716335"/>
    <lineage>
        <taxon>Bacteria</taxon>
        <taxon>Pseudomonadati</taxon>
        <taxon>Pseudomonadota</taxon>
        <taxon>Alphaproteobacteria</taxon>
        <taxon>Acetobacterales</taxon>
        <taxon>Roseomonadaceae</taxon>
        <taxon>Falsiroseomonas</taxon>
    </lineage>
</organism>